<dbReference type="SMART" id="SM00886">
    <property type="entry name" value="Dabb"/>
    <property type="match status" value="1"/>
</dbReference>
<comment type="caution">
    <text evidence="2">The sequence shown here is derived from an EMBL/GenBank/DDBJ whole genome shotgun (WGS) entry which is preliminary data.</text>
</comment>
<evidence type="ECO:0000313" key="2">
    <source>
        <dbReference type="EMBL" id="TWU42726.1"/>
    </source>
</evidence>
<organism evidence="2 3">
    <name type="scientific">Novipirellula artificiosorum</name>
    <dbReference type="NCBI Taxonomy" id="2528016"/>
    <lineage>
        <taxon>Bacteria</taxon>
        <taxon>Pseudomonadati</taxon>
        <taxon>Planctomycetota</taxon>
        <taxon>Planctomycetia</taxon>
        <taxon>Pirellulales</taxon>
        <taxon>Pirellulaceae</taxon>
        <taxon>Novipirellula</taxon>
    </lineage>
</organism>
<evidence type="ECO:0000259" key="1">
    <source>
        <dbReference type="PROSITE" id="PS51502"/>
    </source>
</evidence>
<sequence>MARLAHHVFFVLKDRSPESIESLASACEKYLDGHEGVVDFSVGTREAELNRPVNLDFDVSLHVIFRDRPSHDAYQTVEPHLQFIAEQKDNWETVTVCDSNLR</sequence>
<dbReference type="InterPro" id="IPR011008">
    <property type="entry name" value="Dimeric_a/b-barrel"/>
</dbReference>
<dbReference type="RefSeq" id="WP_146524726.1">
    <property type="nucleotide sequence ID" value="NZ_SJPV01000001.1"/>
</dbReference>
<dbReference type="EMBL" id="SJPV01000001">
    <property type="protein sequence ID" value="TWU42726.1"/>
    <property type="molecule type" value="Genomic_DNA"/>
</dbReference>
<dbReference type="Proteomes" id="UP000319143">
    <property type="component" value="Unassembled WGS sequence"/>
</dbReference>
<evidence type="ECO:0000313" key="3">
    <source>
        <dbReference type="Proteomes" id="UP000319143"/>
    </source>
</evidence>
<keyword evidence="3" id="KW-1185">Reference proteome</keyword>
<accession>A0A5C6E5K6</accession>
<gene>
    <name evidence="2" type="ORF">Poly41_10260</name>
</gene>
<dbReference type="AlphaFoldDB" id="A0A5C6E5K6"/>
<dbReference type="Gene3D" id="3.30.70.100">
    <property type="match status" value="1"/>
</dbReference>
<proteinExistence type="predicted"/>
<dbReference type="OrthoDB" id="8114960at2"/>
<reference evidence="2 3" key="1">
    <citation type="submission" date="2019-02" db="EMBL/GenBank/DDBJ databases">
        <title>Deep-cultivation of Planctomycetes and their phenomic and genomic characterization uncovers novel biology.</title>
        <authorList>
            <person name="Wiegand S."/>
            <person name="Jogler M."/>
            <person name="Boedeker C."/>
            <person name="Pinto D."/>
            <person name="Vollmers J."/>
            <person name="Rivas-Marin E."/>
            <person name="Kohn T."/>
            <person name="Peeters S.H."/>
            <person name="Heuer A."/>
            <person name="Rast P."/>
            <person name="Oberbeckmann S."/>
            <person name="Bunk B."/>
            <person name="Jeske O."/>
            <person name="Meyerdierks A."/>
            <person name="Storesund J.E."/>
            <person name="Kallscheuer N."/>
            <person name="Luecker S."/>
            <person name="Lage O.M."/>
            <person name="Pohl T."/>
            <person name="Merkel B.J."/>
            <person name="Hornburger P."/>
            <person name="Mueller R.-W."/>
            <person name="Bruemmer F."/>
            <person name="Labrenz M."/>
            <person name="Spormann A.M."/>
            <person name="Op Den Camp H."/>
            <person name="Overmann J."/>
            <person name="Amann R."/>
            <person name="Jetten M.S.M."/>
            <person name="Mascher T."/>
            <person name="Medema M.H."/>
            <person name="Devos D.P."/>
            <person name="Kaster A.-K."/>
            <person name="Ovreas L."/>
            <person name="Rohde M."/>
            <person name="Galperin M.Y."/>
            <person name="Jogler C."/>
        </authorList>
    </citation>
    <scope>NUCLEOTIDE SEQUENCE [LARGE SCALE GENOMIC DNA]</scope>
    <source>
        <strain evidence="2 3">Poly41</strain>
    </source>
</reference>
<dbReference type="InterPro" id="IPR013097">
    <property type="entry name" value="Dabb"/>
</dbReference>
<dbReference type="Pfam" id="PF07876">
    <property type="entry name" value="Dabb"/>
    <property type="match status" value="1"/>
</dbReference>
<dbReference type="SUPFAM" id="SSF54909">
    <property type="entry name" value="Dimeric alpha+beta barrel"/>
    <property type="match status" value="1"/>
</dbReference>
<name>A0A5C6E5K6_9BACT</name>
<dbReference type="PROSITE" id="PS51502">
    <property type="entry name" value="S_R_A_B_BARREL"/>
    <property type="match status" value="1"/>
</dbReference>
<feature type="domain" description="Stress-response A/B barrel" evidence="1">
    <location>
        <begin position="4"/>
        <end position="99"/>
    </location>
</feature>
<protein>
    <submittedName>
        <fullName evidence="2">Stress responsive A/B Barrel Domain protein</fullName>
    </submittedName>
</protein>